<dbReference type="InterPro" id="IPR011620">
    <property type="entry name" value="Sig_transdc_His_kinase_LytS_TM"/>
</dbReference>
<feature type="transmembrane region" description="Helical" evidence="6">
    <location>
        <begin position="134"/>
        <end position="153"/>
    </location>
</feature>
<feature type="transmembrane region" description="Helical" evidence="6">
    <location>
        <begin position="5"/>
        <end position="23"/>
    </location>
</feature>
<dbReference type="AlphaFoldDB" id="A0A3M0SDA5"/>
<dbReference type="SUPFAM" id="SSF55073">
    <property type="entry name" value="Nucleotide cyclase"/>
    <property type="match status" value="1"/>
</dbReference>
<sequence length="378" mass="42930">MIIEFFINSCVFITSISVLSIFFKDKILISKSSTTIREKLFIGMIGGLLEILLILFPIKVMPDLSINFHALPIILSSIYGGTLSTIVTTVIINVLFYLIFRFSIVSIFFLVINLFLAIGFIFISNTKTTIKNKWVYSTLYSLVVSSIGSIILIKNTQLLVQFLIIYYLNNLLLTYFVYKFMEHLSKAFEAYRTLRTEASIDFLTGLNNVRQFNKSLHRISIAVQKKEEIQYLSLIFLDIDYFKEINDKYGHGSGDIVLKNLANILTNTCRAFDIISRNGGEEFSVLLLNCPTADAIQVAERIRQNVEAYSFHISNKTTIHITISIGVSTYPSLTNNIDNLLSDADTALYKAKNEGRNKIILYKGNSLQNGFNRYNIVP</sequence>
<keyword evidence="5 6" id="KW-0472">Membrane</keyword>
<keyword evidence="2" id="KW-1003">Cell membrane</keyword>
<evidence type="ECO:0000256" key="4">
    <source>
        <dbReference type="ARBA" id="ARBA00022989"/>
    </source>
</evidence>
<proteinExistence type="predicted"/>
<evidence type="ECO:0000313" key="8">
    <source>
        <dbReference type="EMBL" id="RMC96512.1"/>
    </source>
</evidence>
<dbReference type="Pfam" id="PF00990">
    <property type="entry name" value="GGDEF"/>
    <property type="match status" value="1"/>
</dbReference>
<name>A0A3M0SDA5_9CLOT</name>
<keyword evidence="4 6" id="KW-1133">Transmembrane helix</keyword>
<evidence type="ECO:0000256" key="1">
    <source>
        <dbReference type="ARBA" id="ARBA00004651"/>
    </source>
</evidence>
<keyword evidence="3 6" id="KW-0812">Transmembrane</keyword>
<dbReference type="InterPro" id="IPR043128">
    <property type="entry name" value="Rev_trsase/Diguanyl_cyclase"/>
</dbReference>
<dbReference type="NCBIfam" id="TIGR00254">
    <property type="entry name" value="GGDEF"/>
    <property type="match status" value="1"/>
</dbReference>
<gene>
    <name evidence="8" type="ORF">D9O40_15730</name>
</gene>
<dbReference type="EMBL" id="RFAQ01000062">
    <property type="protein sequence ID" value="RMC96512.1"/>
    <property type="molecule type" value="Genomic_DNA"/>
</dbReference>
<evidence type="ECO:0000256" key="5">
    <source>
        <dbReference type="ARBA" id="ARBA00023136"/>
    </source>
</evidence>
<dbReference type="Pfam" id="PF07694">
    <property type="entry name" value="5TM-5TMR_LYT"/>
    <property type="match status" value="1"/>
</dbReference>
<evidence type="ECO:0000256" key="3">
    <source>
        <dbReference type="ARBA" id="ARBA00022692"/>
    </source>
</evidence>
<evidence type="ECO:0000256" key="2">
    <source>
        <dbReference type="ARBA" id="ARBA00022475"/>
    </source>
</evidence>
<dbReference type="GO" id="GO:0000155">
    <property type="term" value="F:phosphorelay sensor kinase activity"/>
    <property type="evidence" value="ECO:0007669"/>
    <property type="project" value="InterPro"/>
</dbReference>
<comment type="caution">
    <text evidence="8">The sequence shown here is derived from an EMBL/GenBank/DDBJ whole genome shotgun (WGS) entry which is preliminary data.</text>
</comment>
<dbReference type="Gene3D" id="3.30.70.270">
    <property type="match status" value="1"/>
</dbReference>
<dbReference type="PANTHER" id="PTHR45138">
    <property type="entry name" value="REGULATORY COMPONENTS OF SENSORY TRANSDUCTION SYSTEM"/>
    <property type="match status" value="1"/>
</dbReference>
<dbReference type="PROSITE" id="PS50887">
    <property type="entry name" value="GGDEF"/>
    <property type="match status" value="1"/>
</dbReference>
<feature type="transmembrane region" description="Helical" evidence="6">
    <location>
        <begin position="39"/>
        <end position="58"/>
    </location>
</feature>
<dbReference type="GO" id="GO:0043709">
    <property type="term" value="P:cell adhesion involved in single-species biofilm formation"/>
    <property type="evidence" value="ECO:0007669"/>
    <property type="project" value="TreeGrafter"/>
</dbReference>
<dbReference type="Proteomes" id="UP000277999">
    <property type="component" value="Unassembled WGS sequence"/>
</dbReference>
<evidence type="ECO:0000313" key="9">
    <source>
        <dbReference type="Proteomes" id="UP000277999"/>
    </source>
</evidence>
<organism evidence="8 9">
    <name type="scientific">Clostridium autoethanogenum</name>
    <dbReference type="NCBI Taxonomy" id="84023"/>
    <lineage>
        <taxon>Bacteria</taxon>
        <taxon>Bacillati</taxon>
        <taxon>Bacillota</taxon>
        <taxon>Clostridia</taxon>
        <taxon>Eubacteriales</taxon>
        <taxon>Clostridiaceae</taxon>
        <taxon>Clostridium</taxon>
    </lineage>
</organism>
<dbReference type="CDD" id="cd01949">
    <property type="entry name" value="GGDEF"/>
    <property type="match status" value="1"/>
</dbReference>
<dbReference type="FunFam" id="3.30.70.270:FF:000001">
    <property type="entry name" value="Diguanylate cyclase domain protein"/>
    <property type="match status" value="1"/>
</dbReference>
<feature type="domain" description="GGDEF" evidence="7">
    <location>
        <begin position="230"/>
        <end position="364"/>
    </location>
</feature>
<feature type="transmembrane region" description="Helical" evidence="6">
    <location>
        <begin position="70"/>
        <end position="92"/>
    </location>
</feature>
<dbReference type="InterPro" id="IPR029787">
    <property type="entry name" value="Nucleotide_cyclase"/>
</dbReference>
<feature type="transmembrane region" description="Helical" evidence="6">
    <location>
        <begin position="159"/>
        <end position="178"/>
    </location>
</feature>
<dbReference type="InterPro" id="IPR000160">
    <property type="entry name" value="GGDEF_dom"/>
</dbReference>
<protein>
    <submittedName>
        <fullName evidence="8">GGDEF domain-containing protein</fullName>
    </submittedName>
</protein>
<dbReference type="GO" id="GO:1902201">
    <property type="term" value="P:negative regulation of bacterial-type flagellum-dependent cell motility"/>
    <property type="evidence" value="ECO:0007669"/>
    <property type="project" value="TreeGrafter"/>
</dbReference>
<dbReference type="GO" id="GO:0071555">
    <property type="term" value="P:cell wall organization"/>
    <property type="evidence" value="ECO:0007669"/>
    <property type="project" value="InterPro"/>
</dbReference>
<reference evidence="8 9" key="1">
    <citation type="submission" date="2018-10" db="EMBL/GenBank/DDBJ databases">
        <title>Genome-centric metagenomics revealed C2 chemical producing, CO utilizing Clostridium with novel acetogenic gene cluster.</title>
        <authorList>
            <person name="Kang H."/>
            <person name="Park B."/>
            <person name="Choi I.G."/>
            <person name="Chang I.S."/>
        </authorList>
    </citation>
    <scope>NUCLEOTIDE SEQUENCE [LARGE SCALE GENOMIC DNA]</scope>
    <source>
        <strain evidence="8 9">H21-9</strain>
    </source>
</reference>
<evidence type="ECO:0000256" key="6">
    <source>
        <dbReference type="SAM" id="Phobius"/>
    </source>
</evidence>
<dbReference type="SMART" id="SM00267">
    <property type="entry name" value="GGDEF"/>
    <property type="match status" value="1"/>
</dbReference>
<feature type="transmembrane region" description="Helical" evidence="6">
    <location>
        <begin position="98"/>
        <end position="122"/>
    </location>
</feature>
<dbReference type="GO" id="GO:0005886">
    <property type="term" value="C:plasma membrane"/>
    <property type="evidence" value="ECO:0007669"/>
    <property type="project" value="UniProtKB-SubCell"/>
</dbReference>
<dbReference type="PANTHER" id="PTHR45138:SF9">
    <property type="entry name" value="DIGUANYLATE CYCLASE DGCM-RELATED"/>
    <property type="match status" value="1"/>
</dbReference>
<evidence type="ECO:0000259" key="7">
    <source>
        <dbReference type="PROSITE" id="PS50887"/>
    </source>
</evidence>
<dbReference type="GO" id="GO:0052621">
    <property type="term" value="F:diguanylate cyclase activity"/>
    <property type="evidence" value="ECO:0007669"/>
    <property type="project" value="TreeGrafter"/>
</dbReference>
<accession>A0A3M0SDA5</accession>
<comment type="subcellular location">
    <subcellularLocation>
        <location evidence="1">Cell membrane</location>
        <topology evidence="1">Multi-pass membrane protein</topology>
    </subcellularLocation>
</comment>
<dbReference type="InterPro" id="IPR050469">
    <property type="entry name" value="Diguanylate_Cyclase"/>
</dbReference>